<dbReference type="RefSeq" id="WP_163460112.1">
    <property type="nucleotide sequence ID" value="NZ_JAAGOH010000085.1"/>
</dbReference>
<protein>
    <submittedName>
        <fullName evidence="1">Uncharacterized protein</fullName>
    </submittedName>
</protein>
<dbReference type="EMBL" id="JAAGOH010000085">
    <property type="protein sequence ID" value="NDY94099.1"/>
    <property type="molecule type" value="Genomic_DNA"/>
</dbReference>
<dbReference type="Proteomes" id="UP000484255">
    <property type="component" value="Unassembled WGS sequence"/>
</dbReference>
<keyword evidence="2" id="KW-1185">Reference proteome</keyword>
<dbReference type="AlphaFoldDB" id="A0A7C9TM86"/>
<name>A0A7C9TM86_9BURK</name>
<organism evidence="1 2">
    <name type="scientific">Ideonella livida</name>
    <dbReference type="NCBI Taxonomy" id="2707176"/>
    <lineage>
        <taxon>Bacteria</taxon>
        <taxon>Pseudomonadati</taxon>
        <taxon>Pseudomonadota</taxon>
        <taxon>Betaproteobacteria</taxon>
        <taxon>Burkholderiales</taxon>
        <taxon>Sphaerotilaceae</taxon>
        <taxon>Ideonella</taxon>
    </lineage>
</organism>
<accession>A0A7C9TM86</accession>
<evidence type="ECO:0000313" key="1">
    <source>
        <dbReference type="EMBL" id="NDY94099.1"/>
    </source>
</evidence>
<gene>
    <name evidence="1" type="ORF">G3A44_23185</name>
</gene>
<reference evidence="1 2" key="1">
    <citation type="submission" date="2020-02" db="EMBL/GenBank/DDBJ databases">
        <title>Ideonella bacterium strain TBM-1.</title>
        <authorList>
            <person name="Chen W.-M."/>
        </authorList>
    </citation>
    <scope>NUCLEOTIDE SEQUENCE [LARGE SCALE GENOMIC DNA]</scope>
    <source>
        <strain evidence="1 2">TBM-1</strain>
    </source>
</reference>
<comment type="caution">
    <text evidence="1">The sequence shown here is derived from an EMBL/GenBank/DDBJ whole genome shotgun (WGS) entry which is preliminary data.</text>
</comment>
<sequence length="194" mass="22329">MGRGSVLHFRVDTTECLRFLQSIDPYRFAKYFAIENLRGALPLFQQLSECKSGKQVTGKMPSWMKKAYIAYRIPSQGESRYRRSAFGSWQTADNFYSAELSDVLSRLAFSISPESLTQTEIDELRAEGLQIERRESDMEVEISFGSAIDRWGFSDYCAAISSHVRSLTVRIDEAENLALKLQKRSLIFDRKRKE</sequence>
<proteinExistence type="predicted"/>
<evidence type="ECO:0000313" key="2">
    <source>
        <dbReference type="Proteomes" id="UP000484255"/>
    </source>
</evidence>